<accession>A0AAW5V8V5</accession>
<dbReference type="EMBL" id="JAMQQD010000001">
    <property type="protein sequence ID" value="MCW7513651.1"/>
    <property type="molecule type" value="Genomic_DNA"/>
</dbReference>
<name>A0AAW5V8V5_9LEPT</name>
<dbReference type="InterPro" id="IPR011008">
    <property type="entry name" value="Dimeric_a/b-barrel"/>
</dbReference>
<evidence type="ECO:0000259" key="1">
    <source>
        <dbReference type="Pfam" id="PF07045"/>
    </source>
</evidence>
<dbReference type="Pfam" id="PF07045">
    <property type="entry name" value="DUF1330"/>
    <property type="match status" value="1"/>
</dbReference>
<gene>
    <name evidence="2" type="ORF">ND810_00670</name>
</gene>
<sequence length="107" mass="12826">MQKEIQSFESIVGLQIKDETLYSEYRNAMKGLLEQYEGGFRYDFKIAETLKSETENPINRVFLIYFKNQERKLSFFADPEYQKIREKYFVPSVASTTQIATYERYMD</sequence>
<dbReference type="Gene3D" id="3.30.70.100">
    <property type="match status" value="1"/>
</dbReference>
<proteinExistence type="predicted"/>
<dbReference type="RefSeq" id="WP_135639514.1">
    <property type="nucleotide sequence ID" value="NZ_JAMQPS010000001.1"/>
</dbReference>
<evidence type="ECO:0000313" key="3">
    <source>
        <dbReference type="Proteomes" id="UP001209694"/>
    </source>
</evidence>
<dbReference type="SUPFAM" id="SSF54909">
    <property type="entry name" value="Dimeric alpha+beta barrel"/>
    <property type="match status" value="1"/>
</dbReference>
<feature type="domain" description="DUF1330" evidence="1">
    <location>
        <begin position="11"/>
        <end position="86"/>
    </location>
</feature>
<organism evidence="2 3">
    <name type="scientific">Leptospira levettii</name>
    <dbReference type="NCBI Taxonomy" id="2023178"/>
    <lineage>
        <taxon>Bacteria</taxon>
        <taxon>Pseudomonadati</taxon>
        <taxon>Spirochaetota</taxon>
        <taxon>Spirochaetia</taxon>
        <taxon>Leptospirales</taxon>
        <taxon>Leptospiraceae</taxon>
        <taxon>Leptospira</taxon>
    </lineage>
</organism>
<dbReference type="AlphaFoldDB" id="A0AAW5V8V5"/>
<protein>
    <submittedName>
        <fullName evidence="2">DUF1330 domain-containing protein</fullName>
    </submittedName>
</protein>
<comment type="caution">
    <text evidence="2">The sequence shown here is derived from an EMBL/GenBank/DDBJ whole genome shotgun (WGS) entry which is preliminary data.</text>
</comment>
<dbReference type="Proteomes" id="UP001209694">
    <property type="component" value="Unassembled WGS sequence"/>
</dbReference>
<dbReference type="InterPro" id="IPR010753">
    <property type="entry name" value="DUF1330"/>
</dbReference>
<reference evidence="2" key="1">
    <citation type="submission" date="2022-06" db="EMBL/GenBank/DDBJ databases">
        <title>Leptospira isolates from biofilms formed at urban environments.</title>
        <authorList>
            <person name="Ribeiro P.S."/>
            <person name="Sousa T."/>
            <person name="Carvalho N."/>
            <person name="Aburjaile F."/>
            <person name="Neves F."/>
            <person name="Oliveira D."/>
            <person name="Blanco L."/>
            <person name="Lima J."/>
            <person name="Costa F."/>
            <person name="Brenig B."/>
            <person name="Soares S."/>
            <person name="Ramos R."/>
            <person name="Goes-Neto A."/>
            <person name="Matiuzzi M."/>
            <person name="Azevedo V."/>
            <person name="Ristow P."/>
        </authorList>
    </citation>
    <scope>NUCLEOTIDE SEQUENCE</scope>
    <source>
        <strain evidence="2">VSF7</strain>
    </source>
</reference>
<evidence type="ECO:0000313" key="2">
    <source>
        <dbReference type="EMBL" id="MCW7513651.1"/>
    </source>
</evidence>